<evidence type="ECO:0000313" key="3">
    <source>
        <dbReference type="Proteomes" id="UP000633509"/>
    </source>
</evidence>
<sequence length="80" mass="8557">MEAVKATAAKLLKHPKDMDKLRDVNRGLTDGQRLQAIDDINDAIEDLNGTINMVSRMKPKPPSEAAGDDVNPDTQSAGAA</sequence>
<evidence type="ECO:0000256" key="1">
    <source>
        <dbReference type="SAM" id="MobiDB-lite"/>
    </source>
</evidence>
<protein>
    <submittedName>
        <fullName evidence="2">Uncharacterized protein</fullName>
    </submittedName>
</protein>
<keyword evidence="3" id="KW-1185">Reference proteome</keyword>
<dbReference type="EMBL" id="JADBEK010000001">
    <property type="protein sequence ID" value="MBE1586750.1"/>
    <property type="molecule type" value="Genomic_DNA"/>
</dbReference>
<name>A0ABR9M2C2_9ACTN</name>
<gene>
    <name evidence="2" type="ORF">H4W80_005008</name>
</gene>
<accession>A0ABR9M2C2</accession>
<reference evidence="2 3" key="1">
    <citation type="submission" date="2020-10" db="EMBL/GenBank/DDBJ databases">
        <title>Sequencing the genomes of 1000 actinobacteria strains.</title>
        <authorList>
            <person name="Klenk H.-P."/>
        </authorList>
    </citation>
    <scope>NUCLEOTIDE SEQUENCE [LARGE SCALE GENOMIC DNA]</scope>
    <source>
        <strain evidence="2 3">DSM 43173</strain>
    </source>
</reference>
<proteinExistence type="predicted"/>
<organism evidence="2 3">
    <name type="scientific">Nonomuraea angiospora</name>
    <dbReference type="NCBI Taxonomy" id="46172"/>
    <lineage>
        <taxon>Bacteria</taxon>
        <taxon>Bacillati</taxon>
        <taxon>Actinomycetota</taxon>
        <taxon>Actinomycetes</taxon>
        <taxon>Streptosporangiales</taxon>
        <taxon>Streptosporangiaceae</taxon>
        <taxon>Nonomuraea</taxon>
    </lineage>
</organism>
<comment type="caution">
    <text evidence="2">The sequence shown here is derived from an EMBL/GenBank/DDBJ whole genome shotgun (WGS) entry which is preliminary data.</text>
</comment>
<dbReference type="Proteomes" id="UP000633509">
    <property type="component" value="Unassembled WGS sequence"/>
</dbReference>
<feature type="region of interest" description="Disordered" evidence="1">
    <location>
        <begin position="55"/>
        <end position="80"/>
    </location>
</feature>
<evidence type="ECO:0000313" key="2">
    <source>
        <dbReference type="EMBL" id="MBE1586750.1"/>
    </source>
</evidence>
<dbReference type="RefSeq" id="WP_192787267.1">
    <property type="nucleotide sequence ID" value="NZ_JADBEK010000001.1"/>
</dbReference>